<dbReference type="AlphaFoldDB" id="A0A1A9LG27"/>
<dbReference type="Proteomes" id="UP000077552">
    <property type="component" value="Unassembled WGS sequence"/>
</dbReference>
<keyword evidence="1" id="KW-0812">Transmembrane</keyword>
<proteinExistence type="predicted"/>
<evidence type="ECO:0008006" key="4">
    <source>
        <dbReference type="Google" id="ProtNLM"/>
    </source>
</evidence>
<protein>
    <recommendedName>
        <fullName evidence="4">DUF748 domain-containing protein</fullName>
    </recommendedName>
</protein>
<keyword evidence="3" id="KW-1185">Reference proteome</keyword>
<comment type="caution">
    <text evidence="2">The sequence shown here is derived from an EMBL/GenBank/DDBJ whole genome shotgun (WGS) entry which is preliminary data.</text>
</comment>
<dbReference type="EMBL" id="LXIE01000011">
    <property type="protein sequence ID" value="OAD91681.1"/>
    <property type="molecule type" value="Genomic_DNA"/>
</dbReference>
<reference evidence="2 3" key="1">
    <citation type="submission" date="2016-05" db="EMBL/GenBank/DDBJ databases">
        <title>Genome sequencing of Vitellibacter soesokkakensis RSSK-12.</title>
        <authorList>
            <person name="Thevarajoo S."/>
            <person name="Selvaratnam C."/>
            <person name="Goh K.M."/>
            <person name="Chan K.-G."/>
            <person name="Chong C.S."/>
        </authorList>
    </citation>
    <scope>NUCLEOTIDE SEQUENCE [LARGE SCALE GENOMIC DNA]</scope>
    <source>
        <strain evidence="2 3">RSSK-12</strain>
    </source>
</reference>
<sequence>MDKPFRKIVFIILAIGAVFIIGAISINSILKSKLEKFIQERLPENMARSYDDITVGSFGGSLVVTNASLIIKNSEDSVKHTFINVEKLKISDIKYWDYLFNNEIHVENISLENPKIVYYKDRQKSSKDTVRKAVARIYKPIFVDRVQIKNTRLVIYEKEKDSTKVYATGLTVEIDGIKVDNGTVLRKIPFQYKDFEAKSDTVFVKVSPYENLSVEDFSIKNNTAIFKNLKLKTKYSKRELSRIITKERDHFDLTLKSLSIADFDFGFNNNRFFAKSKMVSLNAPSLEVYRDKLVADDPKIKLLYSKMLRDLPFELTVDSLKISDGNIQYEERQKEENMGGSINFKNLDAAISNVSNTYKSPQKTSLNITADFMENTPFSVDWNFDVQNKSDAFIFKANVGSLNANKMNSFTEPNLNIMLEGNTNKTFFTIDGNREASNTALKISYSDFKVTVLQKDGKKKNKFLSTITDIFISKDSKKQNDYYREGKADATRDQTKSVFNFLWISVKNALVKTML</sequence>
<name>A0A1A9LG27_9FLAO</name>
<gene>
    <name evidence="2" type="ORF">A7A78_11660</name>
</gene>
<dbReference type="STRING" id="1385699.A7A78_11660"/>
<evidence type="ECO:0000313" key="3">
    <source>
        <dbReference type="Proteomes" id="UP000077552"/>
    </source>
</evidence>
<feature type="transmembrane region" description="Helical" evidence="1">
    <location>
        <begin position="7"/>
        <end position="30"/>
    </location>
</feature>
<keyword evidence="1" id="KW-0472">Membrane</keyword>
<dbReference type="RefSeq" id="WP_068761529.1">
    <property type="nucleotide sequence ID" value="NZ_LXIE01000011.1"/>
</dbReference>
<accession>A0A1A9LG27</accession>
<dbReference type="OrthoDB" id="1412480at2"/>
<evidence type="ECO:0000313" key="2">
    <source>
        <dbReference type="EMBL" id="OAD91681.1"/>
    </source>
</evidence>
<keyword evidence="1" id="KW-1133">Transmembrane helix</keyword>
<organism evidence="2 3">
    <name type="scientific">Aequorivita soesokkakensis</name>
    <dbReference type="NCBI Taxonomy" id="1385699"/>
    <lineage>
        <taxon>Bacteria</taxon>
        <taxon>Pseudomonadati</taxon>
        <taxon>Bacteroidota</taxon>
        <taxon>Flavobacteriia</taxon>
        <taxon>Flavobacteriales</taxon>
        <taxon>Flavobacteriaceae</taxon>
        <taxon>Aequorivita</taxon>
    </lineage>
</organism>
<evidence type="ECO:0000256" key="1">
    <source>
        <dbReference type="SAM" id="Phobius"/>
    </source>
</evidence>